<dbReference type="Proteomes" id="UP000695022">
    <property type="component" value="Unplaced"/>
</dbReference>
<organism evidence="1 2">
    <name type="scientific">Priapulus caudatus</name>
    <name type="common">Priapulid worm</name>
    <dbReference type="NCBI Taxonomy" id="37621"/>
    <lineage>
        <taxon>Eukaryota</taxon>
        <taxon>Metazoa</taxon>
        <taxon>Ecdysozoa</taxon>
        <taxon>Scalidophora</taxon>
        <taxon>Priapulida</taxon>
        <taxon>Priapulimorpha</taxon>
        <taxon>Priapulimorphida</taxon>
        <taxon>Priapulidae</taxon>
        <taxon>Priapulus</taxon>
    </lineage>
</organism>
<accession>A0ABM1E7K2</accession>
<dbReference type="RefSeq" id="XP_014668173.1">
    <property type="nucleotide sequence ID" value="XM_014812687.1"/>
</dbReference>
<evidence type="ECO:0000313" key="2">
    <source>
        <dbReference type="RefSeq" id="XP_014668173.1"/>
    </source>
</evidence>
<dbReference type="GeneID" id="106809565"/>
<evidence type="ECO:0000313" key="1">
    <source>
        <dbReference type="Proteomes" id="UP000695022"/>
    </source>
</evidence>
<sequence>MDENIKTLDYATGQLLTAVNLPSTPAQLVGNATELPDNVTRKHVLDRDNMKTKTTTTQSHFPGGGDLMNMVERLSEFSQQQGKMYDSEQFHIAKTLTTHKDRVESLATQLGELACSVAEARDCVDDLGGKQLTDDTTSTKEKPPCMNEPRCCHQQMQPTLRSMEQQLSHSTQRIAELSIYVKQQVWMRQVLTLQHIQCQFEGLLSIEKAVEAYSRHQETSITLLQEKVMEIEEANRRLIPPMTSLNCEEQLIAEHQTGD</sequence>
<proteinExistence type="predicted"/>
<protein>
    <submittedName>
        <fullName evidence="2">Uncharacterized protein LOC106809565</fullName>
    </submittedName>
</protein>
<reference evidence="2" key="1">
    <citation type="submission" date="2025-08" db="UniProtKB">
        <authorList>
            <consortium name="RefSeq"/>
        </authorList>
    </citation>
    <scope>IDENTIFICATION</scope>
</reference>
<name>A0ABM1E7K2_PRICU</name>
<keyword evidence="1" id="KW-1185">Reference proteome</keyword>
<gene>
    <name evidence="2" type="primary">LOC106809565</name>
</gene>